<accession>A0A8X6Y482</accession>
<sequence>MRNKKSGVVENFLRWLSLPEEQHKKLLSQCEGILTKHGTDDICSELEVIFRSVLENKKQLRKRPRVSDGCTEKPEAKLSSRTLGSPDCSVQEVKLRSIIPSIITYENLLLRQEYMGLVLRRWVVSGTIFEVIL</sequence>
<proteinExistence type="predicted"/>
<comment type="caution">
    <text evidence="2">The sequence shown here is derived from an EMBL/GenBank/DDBJ whole genome shotgun (WGS) entry which is preliminary data.</text>
</comment>
<dbReference type="Proteomes" id="UP000886998">
    <property type="component" value="Unassembled WGS sequence"/>
</dbReference>
<organism evidence="2 3">
    <name type="scientific">Trichonephila inaurata madagascariensis</name>
    <dbReference type="NCBI Taxonomy" id="2747483"/>
    <lineage>
        <taxon>Eukaryota</taxon>
        <taxon>Metazoa</taxon>
        <taxon>Ecdysozoa</taxon>
        <taxon>Arthropoda</taxon>
        <taxon>Chelicerata</taxon>
        <taxon>Arachnida</taxon>
        <taxon>Araneae</taxon>
        <taxon>Araneomorphae</taxon>
        <taxon>Entelegynae</taxon>
        <taxon>Araneoidea</taxon>
        <taxon>Nephilidae</taxon>
        <taxon>Trichonephila</taxon>
        <taxon>Trichonephila inaurata</taxon>
    </lineage>
</organism>
<dbReference type="EMBL" id="BMAV01015538">
    <property type="protein sequence ID" value="GFY65187.1"/>
    <property type="molecule type" value="Genomic_DNA"/>
</dbReference>
<reference evidence="2" key="1">
    <citation type="submission" date="2020-08" db="EMBL/GenBank/DDBJ databases">
        <title>Multicomponent nature underlies the extraordinary mechanical properties of spider dragline silk.</title>
        <authorList>
            <person name="Kono N."/>
            <person name="Nakamura H."/>
            <person name="Mori M."/>
            <person name="Yoshida Y."/>
            <person name="Ohtoshi R."/>
            <person name="Malay A.D."/>
            <person name="Moran D.A.P."/>
            <person name="Tomita M."/>
            <person name="Numata K."/>
            <person name="Arakawa K."/>
        </authorList>
    </citation>
    <scope>NUCLEOTIDE SEQUENCE</scope>
</reference>
<evidence type="ECO:0000313" key="2">
    <source>
        <dbReference type="EMBL" id="GFY65187.1"/>
    </source>
</evidence>
<feature type="region of interest" description="Disordered" evidence="1">
    <location>
        <begin position="64"/>
        <end position="85"/>
    </location>
</feature>
<name>A0A8X6Y482_9ARAC</name>
<protein>
    <submittedName>
        <fullName evidence="2">Uncharacterized protein</fullName>
    </submittedName>
</protein>
<evidence type="ECO:0000256" key="1">
    <source>
        <dbReference type="SAM" id="MobiDB-lite"/>
    </source>
</evidence>
<dbReference type="AlphaFoldDB" id="A0A8X6Y482"/>
<keyword evidence="3" id="KW-1185">Reference proteome</keyword>
<gene>
    <name evidence="2" type="ORF">TNIN_36891</name>
</gene>
<evidence type="ECO:0000313" key="3">
    <source>
        <dbReference type="Proteomes" id="UP000886998"/>
    </source>
</evidence>